<keyword evidence="3" id="KW-1185">Reference proteome</keyword>
<evidence type="ECO:0000313" key="3">
    <source>
        <dbReference type="Proteomes" id="UP001469553"/>
    </source>
</evidence>
<name>A0ABV0YYG4_9TELE</name>
<feature type="signal peptide" evidence="1">
    <location>
        <begin position="1"/>
        <end position="21"/>
    </location>
</feature>
<proteinExistence type="predicted"/>
<dbReference type="Proteomes" id="UP001469553">
    <property type="component" value="Unassembled WGS sequence"/>
</dbReference>
<dbReference type="EMBL" id="JAHRIP010047637">
    <property type="protein sequence ID" value="MEQ2298962.1"/>
    <property type="molecule type" value="Genomic_DNA"/>
</dbReference>
<organism evidence="2 3">
    <name type="scientific">Ameca splendens</name>
    <dbReference type="NCBI Taxonomy" id="208324"/>
    <lineage>
        <taxon>Eukaryota</taxon>
        <taxon>Metazoa</taxon>
        <taxon>Chordata</taxon>
        <taxon>Craniata</taxon>
        <taxon>Vertebrata</taxon>
        <taxon>Euteleostomi</taxon>
        <taxon>Actinopterygii</taxon>
        <taxon>Neopterygii</taxon>
        <taxon>Teleostei</taxon>
        <taxon>Neoteleostei</taxon>
        <taxon>Acanthomorphata</taxon>
        <taxon>Ovalentaria</taxon>
        <taxon>Atherinomorphae</taxon>
        <taxon>Cyprinodontiformes</taxon>
        <taxon>Goodeidae</taxon>
        <taxon>Ameca</taxon>
    </lineage>
</organism>
<feature type="chain" id="PRO_5047339750" description="Secreted protein" evidence="1">
    <location>
        <begin position="22"/>
        <end position="66"/>
    </location>
</feature>
<gene>
    <name evidence="2" type="ORF">AMECASPLE_010526</name>
</gene>
<evidence type="ECO:0000313" key="2">
    <source>
        <dbReference type="EMBL" id="MEQ2298962.1"/>
    </source>
</evidence>
<evidence type="ECO:0000256" key="1">
    <source>
        <dbReference type="SAM" id="SignalP"/>
    </source>
</evidence>
<sequence>MFRAHVRIWLKALHCVFPTKSLLQLPGTCEPKEGSVGVGYRFLSVNGQEAGYTLERRDPQYEHTHS</sequence>
<protein>
    <recommendedName>
        <fullName evidence="4">Secreted protein</fullName>
    </recommendedName>
</protein>
<keyword evidence="1" id="KW-0732">Signal</keyword>
<evidence type="ECO:0008006" key="4">
    <source>
        <dbReference type="Google" id="ProtNLM"/>
    </source>
</evidence>
<comment type="caution">
    <text evidence="2">The sequence shown here is derived from an EMBL/GenBank/DDBJ whole genome shotgun (WGS) entry which is preliminary data.</text>
</comment>
<reference evidence="2 3" key="1">
    <citation type="submission" date="2021-06" db="EMBL/GenBank/DDBJ databases">
        <authorList>
            <person name="Palmer J.M."/>
        </authorList>
    </citation>
    <scope>NUCLEOTIDE SEQUENCE [LARGE SCALE GENOMIC DNA]</scope>
    <source>
        <strain evidence="2 3">AS_MEX2019</strain>
        <tissue evidence="2">Muscle</tissue>
    </source>
</reference>
<accession>A0ABV0YYG4</accession>